<feature type="coiled-coil region" evidence="1">
    <location>
        <begin position="196"/>
        <end position="228"/>
    </location>
</feature>
<feature type="region of interest" description="Disordered" evidence="2">
    <location>
        <begin position="321"/>
        <end position="364"/>
    </location>
</feature>
<feature type="compositionally biased region" description="Polar residues" evidence="2">
    <location>
        <begin position="344"/>
        <end position="364"/>
    </location>
</feature>
<evidence type="ECO:0000256" key="2">
    <source>
        <dbReference type="SAM" id="MobiDB-lite"/>
    </source>
</evidence>
<organism evidence="3 4">
    <name type="scientific">Paramuricea clavata</name>
    <name type="common">Red gorgonian</name>
    <name type="synonym">Violescent sea-whip</name>
    <dbReference type="NCBI Taxonomy" id="317549"/>
    <lineage>
        <taxon>Eukaryota</taxon>
        <taxon>Metazoa</taxon>
        <taxon>Cnidaria</taxon>
        <taxon>Anthozoa</taxon>
        <taxon>Octocorallia</taxon>
        <taxon>Malacalcyonacea</taxon>
        <taxon>Plexauridae</taxon>
        <taxon>Paramuricea</taxon>
    </lineage>
</organism>
<dbReference type="Proteomes" id="UP001152795">
    <property type="component" value="Unassembled WGS sequence"/>
</dbReference>
<name>A0A7D9D7Q9_PARCT</name>
<evidence type="ECO:0000256" key="1">
    <source>
        <dbReference type="SAM" id="Coils"/>
    </source>
</evidence>
<dbReference type="EMBL" id="CACRXK020000152">
    <property type="protein sequence ID" value="CAB3978921.1"/>
    <property type="molecule type" value="Genomic_DNA"/>
</dbReference>
<accession>A0A7D9D7Q9</accession>
<sequence>MAVDTLNNAIAGFPKYEHTLPNELVCAAATEDCWFKQCPNCKDDGKLCKIVKEGTSDDLFSHLCAILPEFLQHSYTKRNQAESYHNEREAVSGDFDQSFAMPQVDFSENYTCMFQDEIQRAHWKQDQVSLFTAVLWFDGKLHPKVITSDNLDHGKDTIVTYIYHLQNILPNTVETISIWSDGPLSQFKNRFIVAVISALQEKHKVIEMKSKEIEERNVELNLEEVSDKAPAIKVTPFLSSESESAVDSNNHNIDNHNNYSTNTNIEASNNQTNACTLSNTIAKTYEINPIENEATISHPQILVEDSMTVALMADIMKDDDTDMETDITDPTTERKLLGPEDDNINTYTNNETQNSSDSTGLEGLTQKSPEITHKLHSSKALNNNNLDTNRIRDIINMALFRVQNVIL</sequence>
<proteinExistence type="predicted"/>
<reference evidence="3" key="1">
    <citation type="submission" date="2020-04" db="EMBL/GenBank/DDBJ databases">
        <authorList>
            <person name="Alioto T."/>
            <person name="Alioto T."/>
            <person name="Gomez Garrido J."/>
        </authorList>
    </citation>
    <scope>NUCLEOTIDE SEQUENCE</scope>
    <source>
        <strain evidence="3">A484AB</strain>
    </source>
</reference>
<keyword evidence="1" id="KW-0175">Coiled coil</keyword>
<comment type="caution">
    <text evidence="3">The sequence shown here is derived from an EMBL/GenBank/DDBJ whole genome shotgun (WGS) entry which is preliminary data.</text>
</comment>
<dbReference type="OrthoDB" id="10062343at2759"/>
<dbReference type="AlphaFoldDB" id="A0A7D9D7Q9"/>
<dbReference type="PANTHER" id="PTHR46601:SF2">
    <property type="entry name" value="UBIQUITIN-LIKE PROTEASE FAMILY PROFILE DOMAIN-CONTAINING PROTEIN"/>
    <property type="match status" value="1"/>
</dbReference>
<evidence type="ECO:0000313" key="3">
    <source>
        <dbReference type="EMBL" id="CAB3978921.1"/>
    </source>
</evidence>
<evidence type="ECO:0000313" key="4">
    <source>
        <dbReference type="Proteomes" id="UP001152795"/>
    </source>
</evidence>
<gene>
    <name evidence="3" type="ORF">PACLA_8A019102</name>
</gene>
<protein>
    <submittedName>
        <fullName evidence="3">Uncharacterized protein</fullName>
    </submittedName>
</protein>
<keyword evidence="4" id="KW-1185">Reference proteome</keyword>
<dbReference type="PANTHER" id="PTHR46601">
    <property type="entry name" value="ULP_PROTEASE DOMAIN-CONTAINING PROTEIN"/>
    <property type="match status" value="1"/>
</dbReference>